<evidence type="ECO:0000313" key="2">
    <source>
        <dbReference type="EMBL" id="TQD93793.1"/>
    </source>
</evidence>
<accession>A0A540M4W3</accession>
<evidence type="ECO:0000256" key="1">
    <source>
        <dbReference type="SAM" id="Phobius"/>
    </source>
</evidence>
<feature type="transmembrane region" description="Helical" evidence="1">
    <location>
        <begin position="20"/>
        <end position="43"/>
    </location>
</feature>
<gene>
    <name evidence="2" type="ORF">C1H46_020565</name>
</gene>
<name>A0A540M4W3_MALBA</name>
<protein>
    <submittedName>
        <fullName evidence="2">Uncharacterized protein</fullName>
    </submittedName>
</protein>
<reference evidence="2 3" key="1">
    <citation type="journal article" date="2019" name="G3 (Bethesda)">
        <title>Sequencing of a Wild Apple (Malus baccata) Genome Unravels the Differences Between Cultivated and Wild Apple Species Regarding Disease Resistance and Cold Tolerance.</title>
        <authorList>
            <person name="Chen X."/>
        </authorList>
    </citation>
    <scope>NUCLEOTIDE SEQUENCE [LARGE SCALE GENOMIC DNA]</scope>
    <source>
        <strain evidence="3">cv. Shandingzi</strain>
        <tissue evidence="2">Leaves</tissue>
    </source>
</reference>
<dbReference type="EMBL" id="VIEB01000357">
    <property type="protein sequence ID" value="TQD93793.1"/>
    <property type="molecule type" value="Genomic_DNA"/>
</dbReference>
<keyword evidence="1" id="KW-1133">Transmembrane helix</keyword>
<sequence length="84" mass="9101">MRADLPFSLKALRSFDREKILSKSLSPLAGCTALFTSVAAVIIPVNYLGNLTAPMNILKAVSKLLVSGSFSTMRQSSRHRSKSC</sequence>
<organism evidence="2 3">
    <name type="scientific">Malus baccata</name>
    <name type="common">Siberian crab apple</name>
    <name type="synonym">Pyrus baccata</name>
    <dbReference type="NCBI Taxonomy" id="106549"/>
    <lineage>
        <taxon>Eukaryota</taxon>
        <taxon>Viridiplantae</taxon>
        <taxon>Streptophyta</taxon>
        <taxon>Embryophyta</taxon>
        <taxon>Tracheophyta</taxon>
        <taxon>Spermatophyta</taxon>
        <taxon>Magnoliopsida</taxon>
        <taxon>eudicotyledons</taxon>
        <taxon>Gunneridae</taxon>
        <taxon>Pentapetalae</taxon>
        <taxon>rosids</taxon>
        <taxon>fabids</taxon>
        <taxon>Rosales</taxon>
        <taxon>Rosaceae</taxon>
        <taxon>Amygdaloideae</taxon>
        <taxon>Maleae</taxon>
        <taxon>Malus</taxon>
    </lineage>
</organism>
<keyword evidence="1" id="KW-0472">Membrane</keyword>
<dbReference type="AlphaFoldDB" id="A0A540M4W3"/>
<proteinExistence type="predicted"/>
<dbReference type="Proteomes" id="UP000315295">
    <property type="component" value="Unassembled WGS sequence"/>
</dbReference>
<comment type="caution">
    <text evidence="2">The sequence shown here is derived from an EMBL/GenBank/DDBJ whole genome shotgun (WGS) entry which is preliminary data.</text>
</comment>
<evidence type="ECO:0000313" key="3">
    <source>
        <dbReference type="Proteomes" id="UP000315295"/>
    </source>
</evidence>
<keyword evidence="3" id="KW-1185">Reference proteome</keyword>
<keyword evidence="1" id="KW-0812">Transmembrane</keyword>